<dbReference type="Gene3D" id="3.40.50.720">
    <property type="entry name" value="NAD(P)-binding Rossmann-like Domain"/>
    <property type="match status" value="1"/>
</dbReference>
<feature type="domain" description="Prephenate/arogenate dehydrogenase" evidence="2">
    <location>
        <begin position="7"/>
        <end position="258"/>
    </location>
</feature>
<evidence type="ECO:0000313" key="3">
    <source>
        <dbReference type="EMBL" id="AMD92676.1"/>
    </source>
</evidence>
<name>A0A109W5U1_9BACT</name>
<proteinExistence type="predicted"/>
<keyword evidence="1" id="KW-0560">Oxidoreductase</keyword>
<dbReference type="SUPFAM" id="SSF51735">
    <property type="entry name" value="NAD(P)-binding Rossmann-fold domains"/>
    <property type="match status" value="1"/>
</dbReference>
<dbReference type="InterPro" id="IPR050812">
    <property type="entry name" value="Preph/Arog_dehydrog"/>
</dbReference>
<organism evidence="3 4">
    <name type="scientific">Desulfomicrobium orale DSM 12838</name>
    <dbReference type="NCBI Taxonomy" id="888061"/>
    <lineage>
        <taxon>Bacteria</taxon>
        <taxon>Pseudomonadati</taxon>
        <taxon>Thermodesulfobacteriota</taxon>
        <taxon>Desulfovibrionia</taxon>
        <taxon>Desulfovibrionales</taxon>
        <taxon>Desulfomicrobiaceae</taxon>
        <taxon>Desulfomicrobium</taxon>
    </lineage>
</organism>
<dbReference type="Proteomes" id="UP000063964">
    <property type="component" value="Chromosome"/>
</dbReference>
<dbReference type="PANTHER" id="PTHR21363">
    <property type="entry name" value="PREPHENATE DEHYDROGENASE"/>
    <property type="match status" value="1"/>
</dbReference>
<dbReference type="RefSeq" id="WP_066604599.1">
    <property type="nucleotide sequence ID" value="NZ_CP014230.1"/>
</dbReference>
<evidence type="ECO:0000256" key="1">
    <source>
        <dbReference type="ARBA" id="ARBA00023002"/>
    </source>
</evidence>
<dbReference type="Pfam" id="PF02153">
    <property type="entry name" value="PDH_N"/>
    <property type="match status" value="1"/>
</dbReference>
<dbReference type="PANTHER" id="PTHR21363:SF0">
    <property type="entry name" value="PREPHENATE DEHYDROGENASE [NADP(+)]"/>
    <property type="match status" value="1"/>
</dbReference>
<dbReference type="AlphaFoldDB" id="A0A109W5U1"/>
<dbReference type="GO" id="GO:0006571">
    <property type="term" value="P:tyrosine biosynthetic process"/>
    <property type="evidence" value="ECO:0007669"/>
    <property type="project" value="InterPro"/>
</dbReference>
<evidence type="ECO:0000259" key="2">
    <source>
        <dbReference type="PROSITE" id="PS51176"/>
    </source>
</evidence>
<keyword evidence="4" id="KW-1185">Reference proteome</keyword>
<dbReference type="GO" id="GO:0008977">
    <property type="term" value="F:prephenate dehydrogenase (NAD+) activity"/>
    <property type="evidence" value="ECO:0007669"/>
    <property type="project" value="InterPro"/>
</dbReference>
<dbReference type="InterPro" id="IPR036291">
    <property type="entry name" value="NAD(P)-bd_dom_sf"/>
</dbReference>
<dbReference type="STRING" id="888061.AXF15_05875"/>
<dbReference type="OrthoDB" id="9800497at2"/>
<dbReference type="GO" id="GO:0004665">
    <property type="term" value="F:prephenate dehydrogenase (NADP+) activity"/>
    <property type="evidence" value="ECO:0007669"/>
    <property type="project" value="InterPro"/>
</dbReference>
<dbReference type="InterPro" id="IPR003099">
    <property type="entry name" value="Prephen_DH"/>
</dbReference>
<dbReference type="EMBL" id="CP014230">
    <property type="protein sequence ID" value="AMD92676.1"/>
    <property type="molecule type" value="Genomic_DNA"/>
</dbReference>
<accession>A0A109W5U1</accession>
<dbReference type="KEGG" id="doa:AXF15_05875"/>
<protein>
    <submittedName>
        <fullName evidence="3">Prephenate dehydrogenase</fullName>
    </submittedName>
</protein>
<dbReference type="GO" id="GO:0070403">
    <property type="term" value="F:NAD+ binding"/>
    <property type="evidence" value="ECO:0007669"/>
    <property type="project" value="InterPro"/>
</dbReference>
<dbReference type="InterPro" id="IPR008927">
    <property type="entry name" value="6-PGluconate_DH-like_C_sf"/>
</dbReference>
<sequence length="258" mass="28465">MRFDVPSRMVVIGARGQMGRRFVTTFRRAGHRVEEFDHPLDADALPQAVSGADLVLLCVPVTAMREVVAVVAPHLSPETILADICSLKIAPLETMLAATHTPVAGTHPLFGPETAGPDLRVALVPGRDRKALEDLGRLFRALGFSTFTTTAEEHDQAMSYVQGLNFVTTVAYLCAVPSVRDMERFFTPSLARRVDAAAKMINQDAELFTTLFEANPRSLEAVRLFRSYLNVAAGGDLELLSQKARLWWQETRGEEEKK</sequence>
<gene>
    <name evidence="3" type="ORF">AXF15_05875</name>
</gene>
<evidence type="ECO:0000313" key="4">
    <source>
        <dbReference type="Proteomes" id="UP000063964"/>
    </source>
</evidence>
<dbReference type="InterPro" id="IPR046826">
    <property type="entry name" value="PDH_N"/>
</dbReference>
<reference evidence="4" key="1">
    <citation type="submission" date="2016-02" db="EMBL/GenBank/DDBJ databases">
        <authorList>
            <person name="Holder M.E."/>
            <person name="Ajami N.J."/>
            <person name="Petrosino J.F."/>
        </authorList>
    </citation>
    <scope>NUCLEOTIDE SEQUENCE [LARGE SCALE GENOMIC DNA]</scope>
    <source>
        <strain evidence="4">DSM 12838</strain>
    </source>
</reference>
<dbReference type="PROSITE" id="PS51176">
    <property type="entry name" value="PDH_ADH"/>
    <property type="match status" value="1"/>
</dbReference>
<dbReference type="SUPFAM" id="SSF48179">
    <property type="entry name" value="6-phosphogluconate dehydrogenase C-terminal domain-like"/>
    <property type="match status" value="1"/>
</dbReference>